<dbReference type="CDD" id="cd06170">
    <property type="entry name" value="LuxR_C_like"/>
    <property type="match status" value="1"/>
</dbReference>
<dbReference type="GO" id="GO:0003677">
    <property type="term" value="F:DNA binding"/>
    <property type="evidence" value="ECO:0007669"/>
    <property type="project" value="InterPro"/>
</dbReference>
<dbReference type="Pfam" id="PF00196">
    <property type="entry name" value="GerE"/>
    <property type="match status" value="1"/>
</dbReference>
<dbReference type="SUPFAM" id="SSF52540">
    <property type="entry name" value="P-loop containing nucleoside triphosphate hydrolases"/>
    <property type="match status" value="1"/>
</dbReference>
<evidence type="ECO:0000313" key="2">
    <source>
        <dbReference type="EMBL" id="RJQ92307.1"/>
    </source>
</evidence>
<dbReference type="Gene3D" id="1.25.40.10">
    <property type="entry name" value="Tetratricopeptide repeat domain"/>
    <property type="match status" value="2"/>
</dbReference>
<dbReference type="Pfam" id="PF25873">
    <property type="entry name" value="WHD_MalT"/>
    <property type="match status" value="1"/>
</dbReference>
<dbReference type="GO" id="GO:0006355">
    <property type="term" value="P:regulation of DNA-templated transcription"/>
    <property type="evidence" value="ECO:0007669"/>
    <property type="project" value="InterPro"/>
</dbReference>
<evidence type="ECO:0000313" key="3">
    <source>
        <dbReference type="Proteomes" id="UP000285112"/>
    </source>
</evidence>
<gene>
    <name evidence="2" type="ORF">D5S19_00595</name>
</gene>
<keyword evidence="3" id="KW-1185">Reference proteome</keyword>
<dbReference type="EMBL" id="QZFV01000010">
    <property type="protein sequence ID" value="RJQ92307.1"/>
    <property type="molecule type" value="Genomic_DNA"/>
</dbReference>
<reference evidence="2 3" key="1">
    <citation type="submission" date="2018-09" db="EMBL/GenBank/DDBJ databases">
        <title>YIM PH 21725 draft genome.</title>
        <authorList>
            <person name="Miao C."/>
        </authorList>
    </citation>
    <scope>NUCLEOTIDE SEQUENCE [LARGE SCALE GENOMIC DNA]</scope>
    <source>
        <strain evidence="3">YIM PH21725</strain>
    </source>
</reference>
<dbReference type="InterPro" id="IPR059106">
    <property type="entry name" value="WHD_MalT"/>
</dbReference>
<dbReference type="PROSITE" id="PS50043">
    <property type="entry name" value="HTH_LUXR_2"/>
    <property type="match status" value="1"/>
</dbReference>
<sequence length="859" mass="92236">MPHTKLVPPPLPSRFVERPALRRRLVNHASSTDVTLLCAPPGYGKSTLLADWIRTAGDADRAWVSLDRDDDAGRFLTAALLSLGECGVVPAGSRLRTLSPADDQDPASLLADLVNAVAAVPARLYLVLDDVQEMSSVEVRRVLAALIRHQPGNLRLVLASQSDPPLPLARWRVQGRLAELRADELCFSLGDASRLIRDAGVTLTGDQLRRLVAQTEGWAAGLRLAARSLRTAGDPERLLADLAGGDRAISDFLAGEVLAGLPPDTRRLLRLLSPCDQVDPRLAALLSGQADVGEILAELERTSSPMVTLGPDRRSYSIHPLLRCYLRADLVRHEPRLANQVHARASAWYAAHRRPAEALRHAEQNGDEHAVVALLRDVSIGMLLQGRPEMVRQGLASAGAGAIGNDAVLLLCSAFAHLEMGELSVAESDLARGDAVWPASPTGSEAALRHLVVSAHALALGRKPPNRPDDDGALASGPSGIDAWLLLDRGLALAAHGDRAGARSLLRSARESSRAQGFDYLAMHVRVALAVLQALDGDYAAMETACAEALAWSRTSGWPRSPWLAPAEVLPGLARLLRSDPSGALESSGRFADAEPSLVRFLARLVVGVARFDLGDRVPGARLLQTNRRDLADDHLPPELTATAAVLEHQCAIVGRHLPVARDVAEWSLRRLGAGAESALLDARTRFVHGDLAGTRRALEAILSERTSALVPATTVEAWLLDAATSLRAERRTSARESLSRALSVAERSSIVRPFAHADPPVHRLLLDQIGGFGHTDAFAERVRQVLTAPGERADEHVLTGREQDVLARLILPQPLEEVASDLRVSVNTVKTHVRAIYAKLGVNSRRAAVVAARERGLA</sequence>
<dbReference type="SMART" id="SM00421">
    <property type="entry name" value="HTH_LUXR"/>
    <property type="match status" value="1"/>
</dbReference>
<dbReference type="InterPro" id="IPR036388">
    <property type="entry name" value="WH-like_DNA-bd_sf"/>
</dbReference>
<organism evidence="2 3">
    <name type="scientific">Amycolatopsis panacis</name>
    <dbReference type="NCBI Taxonomy" id="2340917"/>
    <lineage>
        <taxon>Bacteria</taxon>
        <taxon>Bacillati</taxon>
        <taxon>Actinomycetota</taxon>
        <taxon>Actinomycetes</taxon>
        <taxon>Pseudonocardiales</taxon>
        <taxon>Pseudonocardiaceae</taxon>
        <taxon>Amycolatopsis</taxon>
    </lineage>
</organism>
<dbReference type="InterPro" id="IPR000792">
    <property type="entry name" value="Tscrpt_reg_LuxR_C"/>
</dbReference>
<evidence type="ECO:0000259" key="1">
    <source>
        <dbReference type="PROSITE" id="PS50043"/>
    </source>
</evidence>
<feature type="domain" description="HTH luxR-type" evidence="1">
    <location>
        <begin position="792"/>
        <end position="857"/>
    </location>
</feature>
<dbReference type="InterPro" id="IPR027417">
    <property type="entry name" value="P-loop_NTPase"/>
</dbReference>
<dbReference type="SUPFAM" id="SSF48452">
    <property type="entry name" value="TPR-like"/>
    <property type="match status" value="1"/>
</dbReference>
<dbReference type="Gene3D" id="1.10.10.10">
    <property type="entry name" value="Winged helix-like DNA-binding domain superfamily/Winged helix DNA-binding domain"/>
    <property type="match status" value="1"/>
</dbReference>
<accession>A0A419IBD3</accession>
<dbReference type="OrthoDB" id="134985at2"/>
<dbReference type="Gene3D" id="3.40.50.300">
    <property type="entry name" value="P-loop containing nucleotide triphosphate hydrolases"/>
    <property type="match status" value="1"/>
</dbReference>
<dbReference type="SUPFAM" id="SSF46894">
    <property type="entry name" value="C-terminal effector domain of the bipartite response regulators"/>
    <property type="match status" value="1"/>
</dbReference>
<dbReference type="InterPro" id="IPR016032">
    <property type="entry name" value="Sig_transdc_resp-reg_C-effctor"/>
</dbReference>
<comment type="caution">
    <text evidence="2">The sequence shown here is derived from an EMBL/GenBank/DDBJ whole genome shotgun (WGS) entry which is preliminary data.</text>
</comment>
<dbReference type="InterPro" id="IPR011990">
    <property type="entry name" value="TPR-like_helical_dom_sf"/>
</dbReference>
<proteinExistence type="predicted"/>
<dbReference type="Proteomes" id="UP000285112">
    <property type="component" value="Unassembled WGS sequence"/>
</dbReference>
<protein>
    <submittedName>
        <fullName evidence="2">Helix-turn-helix transcriptional regulator</fullName>
    </submittedName>
</protein>
<name>A0A419IBD3_9PSEU</name>
<dbReference type="AlphaFoldDB" id="A0A419IBD3"/>